<feature type="region of interest" description="Disordered" evidence="1">
    <location>
        <begin position="192"/>
        <end position="222"/>
    </location>
</feature>
<dbReference type="EMBL" id="MLJW01008633">
    <property type="protein sequence ID" value="OIQ63860.1"/>
    <property type="molecule type" value="Genomic_DNA"/>
</dbReference>
<feature type="region of interest" description="Disordered" evidence="1">
    <location>
        <begin position="20"/>
        <end position="57"/>
    </location>
</feature>
<proteinExistence type="predicted"/>
<feature type="compositionally biased region" description="Polar residues" evidence="1">
    <location>
        <begin position="42"/>
        <end position="57"/>
    </location>
</feature>
<dbReference type="AlphaFoldDB" id="A0A1J5P8R7"/>
<evidence type="ECO:0000313" key="2">
    <source>
        <dbReference type="EMBL" id="OIQ63860.1"/>
    </source>
</evidence>
<accession>A0A1J5P8R7</accession>
<organism evidence="2">
    <name type="scientific">mine drainage metagenome</name>
    <dbReference type="NCBI Taxonomy" id="410659"/>
    <lineage>
        <taxon>unclassified sequences</taxon>
        <taxon>metagenomes</taxon>
        <taxon>ecological metagenomes</taxon>
    </lineage>
</organism>
<evidence type="ECO:0000256" key="1">
    <source>
        <dbReference type="SAM" id="MobiDB-lite"/>
    </source>
</evidence>
<protein>
    <submittedName>
        <fullName evidence="2">Uncharacterized protein</fullName>
    </submittedName>
</protein>
<sequence length="222" mass="22532">MVTNVPATVAPPAWTATACPSPAACSSQSRRISAKPRPWSQRPRNSTQLSDRVANNSSAPISTPIALSEVAGVGVPSGAATTLVPMPTTTASPPLDRASASSRIPASFCCPTSTSLGHLSENFISSDPADLSEASMPTFCSAASSASPAAKPSVAATAGEASTVSRMLQARLPSGANQGRCLRPRPAVCSAVTNHIGPRSPSRARDRASALVDPMLSNAASR</sequence>
<comment type="caution">
    <text evidence="2">The sequence shown here is derived from an EMBL/GenBank/DDBJ whole genome shotgun (WGS) entry which is preliminary data.</text>
</comment>
<gene>
    <name evidence="2" type="ORF">GALL_545970</name>
</gene>
<name>A0A1J5P8R7_9ZZZZ</name>
<reference evidence="2" key="1">
    <citation type="submission" date="2016-10" db="EMBL/GenBank/DDBJ databases">
        <title>Sequence of Gallionella enrichment culture.</title>
        <authorList>
            <person name="Poehlein A."/>
            <person name="Muehling M."/>
            <person name="Daniel R."/>
        </authorList>
    </citation>
    <scope>NUCLEOTIDE SEQUENCE</scope>
</reference>